<evidence type="ECO:0000256" key="9">
    <source>
        <dbReference type="ARBA" id="ARBA00023157"/>
    </source>
</evidence>
<dbReference type="InterPro" id="IPR007886">
    <property type="entry name" value="AlaDH/PNT_N"/>
</dbReference>
<comment type="pathway">
    <text evidence="1">Amino-acid biosynthesis; L-lysine biosynthesis via AAA pathway; L-lysine from L-alpha-aminoadipate (fungal route): step 3/3.</text>
</comment>
<keyword evidence="7" id="KW-0560">Oxidoreductase</keyword>
<organism evidence="14 15">
    <name type="scientific">Halobacteriovorax vibrionivorans</name>
    <dbReference type="NCBI Taxonomy" id="2152716"/>
    <lineage>
        <taxon>Bacteria</taxon>
        <taxon>Pseudomonadati</taxon>
        <taxon>Bdellovibrionota</taxon>
        <taxon>Bacteriovoracia</taxon>
        <taxon>Bacteriovoracales</taxon>
        <taxon>Halobacteriovoraceae</taxon>
        <taxon>Halobacteriovorax</taxon>
    </lineage>
</organism>
<evidence type="ECO:0000256" key="2">
    <source>
        <dbReference type="ARBA" id="ARBA00005689"/>
    </source>
</evidence>
<dbReference type="Gene3D" id="3.40.50.720">
    <property type="entry name" value="NAD(P)-binding Rossmann-like Domain"/>
    <property type="match status" value="2"/>
</dbReference>
<proteinExistence type="inferred from homology"/>
<dbReference type="InterPro" id="IPR051168">
    <property type="entry name" value="AASS"/>
</dbReference>
<evidence type="ECO:0000256" key="7">
    <source>
        <dbReference type="ARBA" id="ARBA00023002"/>
    </source>
</evidence>
<dbReference type="EMBL" id="QDKL01000001">
    <property type="protein sequence ID" value="RZF22214.1"/>
    <property type="molecule type" value="Genomic_DNA"/>
</dbReference>
<evidence type="ECO:0000313" key="14">
    <source>
        <dbReference type="EMBL" id="RZF22214.1"/>
    </source>
</evidence>
<dbReference type="SMART" id="SM01002">
    <property type="entry name" value="AlaDh_PNT_C"/>
    <property type="match status" value="1"/>
</dbReference>
<evidence type="ECO:0000256" key="8">
    <source>
        <dbReference type="ARBA" id="ARBA00023027"/>
    </source>
</evidence>
<reference evidence="15" key="1">
    <citation type="journal article" date="2019" name="Int. J. Syst. Evol. Microbiol.">
        <title>Halobacteriovorax valvorus sp. nov., a novel prokaryotic predator isolated from coastal seawater of China.</title>
        <authorList>
            <person name="Chen M.-X."/>
        </authorList>
    </citation>
    <scope>NUCLEOTIDE SEQUENCE [LARGE SCALE GENOMIC DNA]</scope>
    <source>
        <strain evidence="15">BL9</strain>
    </source>
</reference>
<evidence type="ECO:0000256" key="11">
    <source>
        <dbReference type="ARBA" id="ARBA00047860"/>
    </source>
</evidence>
<gene>
    <name evidence="14" type="ORF">DAY19_00160</name>
</gene>
<dbReference type="EC" id="1.5.1.7" evidence="4"/>
<comment type="caution">
    <text evidence="14">The sequence shown here is derived from an EMBL/GenBank/DDBJ whole genome shotgun (WGS) entry which is preliminary data.</text>
</comment>
<protein>
    <recommendedName>
        <fullName evidence="5">Saccharopine dehydrogenase [NAD(+), L-lysine-forming]</fullName>
        <ecNumber evidence="4">1.5.1.7</ecNumber>
    </recommendedName>
    <alternativeName>
        <fullName evidence="10">Lysine--2-oxoglutarate reductase</fullName>
    </alternativeName>
</protein>
<comment type="similarity">
    <text evidence="2">Belongs to the AlaDH/PNT family.</text>
</comment>
<evidence type="ECO:0000256" key="4">
    <source>
        <dbReference type="ARBA" id="ARBA00012847"/>
    </source>
</evidence>
<dbReference type="SUPFAM" id="SSF52283">
    <property type="entry name" value="Formate/glycerate dehydrogenase catalytic domain-like"/>
    <property type="match status" value="1"/>
</dbReference>
<dbReference type="Proteomes" id="UP000443582">
    <property type="component" value="Unassembled WGS sequence"/>
</dbReference>
<evidence type="ECO:0000259" key="13">
    <source>
        <dbReference type="SMART" id="SM01003"/>
    </source>
</evidence>
<dbReference type="PANTHER" id="PTHR11133">
    <property type="entry name" value="SACCHAROPINE DEHYDROGENASE"/>
    <property type="match status" value="1"/>
</dbReference>
<keyword evidence="9" id="KW-1015">Disulfide bond</keyword>
<name>A0ABY0IH13_9BACT</name>
<dbReference type="PANTHER" id="PTHR11133:SF23">
    <property type="entry name" value="SACCHAROPINE DEHYDROGENASE [NAD(+), L-LYSINE-FORMING]"/>
    <property type="match status" value="1"/>
</dbReference>
<evidence type="ECO:0000259" key="12">
    <source>
        <dbReference type="SMART" id="SM01002"/>
    </source>
</evidence>
<dbReference type="RefSeq" id="WP_114705158.1">
    <property type="nucleotide sequence ID" value="NZ_QDKL01000001.1"/>
</dbReference>
<comment type="catalytic activity">
    <reaction evidence="11">
        <text>L-saccharopine + NAD(+) + H2O = L-lysine + 2-oxoglutarate + NADH + H(+)</text>
        <dbReference type="Rhea" id="RHEA:12440"/>
        <dbReference type="ChEBI" id="CHEBI:15377"/>
        <dbReference type="ChEBI" id="CHEBI:15378"/>
        <dbReference type="ChEBI" id="CHEBI:16810"/>
        <dbReference type="ChEBI" id="CHEBI:32551"/>
        <dbReference type="ChEBI" id="CHEBI:57540"/>
        <dbReference type="ChEBI" id="CHEBI:57945"/>
        <dbReference type="ChEBI" id="CHEBI:57951"/>
        <dbReference type="EC" id="1.5.1.7"/>
    </reaction>
</comment>
<dbReference type="InterPro" id="IPR007698">
    <property type="entry name" value="AlaDH/PNT_NAD(H)-bd"/>
</dbReference>
<evidence type="ECO:0000256" key="1">
    <source>
        <dbReference type="ARBA" id="ARBA00004884"/>
    </source>
</evidence>
<accession>A0ABY0IH13</accession>
<dbReference type="SUPFAM" id="SSF51735">
    <property type="entry name" value="NAD(P)-binding Rossmann-fold domains"/>
    <property type="match status" value="1"/>
</dbReference>
<feature type="domain" description="Alanine dehydrogenase/pyridine nucleotide transhydrogenase NAD(H)-binding" evidence="12">
    <location>
        <begin position="175"/>
        <end position="307"/>
    </location>
</feature>
<keyword evidence="15" id="KW-1185">Reference proteome</keyword>
<dbReference type="InterPro" id="IPR027281">
    <property type="entry name" value="Lys1"/>
</dbReference>
<feature type="domain" description="Alanine dehydrogenase/pyridine nucleotide transhydrogenase N-terminal" evidence="13">
    <location>
        <begin position="7"/>
        <end position="142"/>
    </location>
</feature>
<evidence type="ECO:0000256" key="3">
    <source>
        <dbReference type="ARBA" id="ARBA00011245"/>
    </source>
</evidence>
<evidence type="ECO:0000313" key="15">
    <source>
        <dbReference type="Proteomes" id="UP000443582"/>
    </source>
</evidence>
<dbReference type="CDD" id="cd12188">
    <property type="entry name" value="SDH"/>
    <property type="match status" value="1"/>
</dbReference>
<keyword evidence="8" id="KW-0520">NAD</keyword>
<evidence type="ECO:0000256" key="5">
    <source>
        <dbReference type="ARBA" id="ARBA00021221"/>
    </source>
</evidence>
<dbReference type="PIRSF" id="PIRSF018250">
    <property type="entry name" value="Saccharopine_DH_Lys"/>
    <property type="match status" value="1"/>
</dbReference>
<evidence type="ECO:0000256" key="10">
    <source>
        <dbReference type="ARBA" id="ARBA00033228"/>
    </source>
</evidence>
<evidence type="ECO:0000256" key="6">
    <source>
        <dbReference type="ARBA" id="ARBA00022605"/>
    </source>
</evidence>
<dbReference type="SMART" id="SM01003">
    <property type="entry name" value="AlaDh_PNT_N"/>
    <property type="match status" value="1"/>
</dbReference>
<sequence>MIYKTLWLRHETKPFEQRSALTPEAAKAIRDLGHEVIIERSPSRIFKDEEFEKLGFKMMPSNSWINMAPKNAYILGLKELDAEKFPLTHRHIHFAHVYKGQNGANEMLDRFIQGDGKLFDLEYLVDENGKRIAAFGRWAGFVGAAIGLKNWIAQQRGEDFNASAPLNSYENQFSLINEVAKDLEQLQKRPRAVVIGHRGRCGIGAKQFLKSVGVEFCAWGREETSVQRPIRAILDYDILINCTLNTTKAKPFLDLKTLEQERNLSVISDVSCDPTGPCNPLPIYDDITTIDTPTTRVDLEELLEVTAIDHLPSLLPRESTEEYVEQLLPHIIDLLNGDIEDSPWERALEVFYAKTIELGLEKRLSEEPQLLM</sequence>
<keyword evidence="6" id="KW-0028">Amino-acid biosynthesis</keyword>
<dbReference type="InterPro" id="IPR036291">
    <property type="entry name" value="NAD(P)-bd_dom_sf"/>
</dbReference>
<dbReference type="Pfam" id="PF05222">
    <property type="entry name" value="AlaDh_PNT_N"/>
    <property type="match status" value="1"/>
</dbReference>
<comment type="subunit">
    <text evidence="3">Monomer.</text>
</comment>